<feature type="domain" description="Bromo" evidence="5">
    <location>
        <begin position="285"/>
        <end position="355"/>
    </location>
</feature>
<organism evidence="6 7">
    <name type="scientific">Cinchona calisaya</name>
    <dbReference type="NCBI Taxonomy" id="153742"/>
    <lineage>
        <taxon>Eukaryota</taxon>
        <taxon>Viridiplantae</taxon>
        <taxon>Streptophyta</taxon>
        <taxon>Embryophyta</taxon>
        <taxon>Tracheophyta</taxon>
        <taxon>Spermatophyta</taxon>
        <taxon>Magnoliopsida</taxon>
        <taxon>eudicotyledons</taxon>
        <taxon>Gunneridae</taxon>
        <taxon>Pentapetalae</taxon>
        <taxon>asterids</taxon>
        <taxon>lamiids</taxon>
        <taxon>Gentianales</taxon>
        <taxon>Rubiaceae</taxon>
        <taxon>Cinchonoideae</taxon>
        <taxon>Cinchoneae</taxon>
        <taxon>Cinchona</taxon>
    </lineage>
</organism>
<accession>A0ABD2ZS04</accession>
<sequence>MGAEAKVVGPKQRWGTWEELILGGAVLRHGTQDWNVVASELRARTPYPFCFTPQACKAKYEGLRKRYSGSPAWFDELRKSRVAELKRELEKSEDSIGSLESKIEILKAKKRHSNKADRGSNRTESPAQVLRSDGNESFGKETSKDGLSASSFTQDTRTSWSLDHQIPALVSSGETDTKQELSVSFDRDKGLNTNMLVETNNREGGTLRKKRGKRKRKDCGGEGKEGSVGENDNLGSTDFVSNSLHKGTSASERDQNLKLCITGWHTKDPCQMRSDGLIGIFNSIAEYNVAFVFRHRLDSQRRARYKKIIRQHMDFDMIRSRLLSCSIHSVRELFRDLLLLANNALVFYSKRTREYKSAVTLRDIVLKAYQQHYKGSNNKATSACLPMRSLYNPPVKPRSVRRRPIQPKLSAKLDKADNIVPVTTSKVQSKSSDLDANVSLQSLLMAKKGLKRPIKIKNGLSKAQPKTPILKDRKGAQQS</sequence>
<dbReference type="CDD" id="cd04369">
    <property type="entry name" value="Bromodomain"/>
    <property type="match status" value="1"/>
</dbReference>
<feature type="compositionally biased region" description="Basic and acidic residues" evidence="4">
    <location>
        <begin position="218"/>
        <end position="227"/>
    </location>
</feature>
<dbReference type="Gene3D" id="1.20.920.10">
    <property type="entry name" value="Bromodomain-like"/>
    <property type="match status" value="1"/>
</dbReference>
<dbReference type="PANTHER" id="PTHR37888">
    <property type="entry name" value="DNA-BINDING BROMODOMAIN-CONTAINING PROTEIN"/>
    <property type="match status" value="1"/>
</dbReference>
<evidence type="ECO:0000256" key="4">
    <source>
        <dbReference type="SAM" id="MobiDB-lite"/>
    </source>
</evidence>
<evidence type="ECO:0000256" key="2">
    <source>
        <dbReference type="PROSITE-ProRule" id="PRU00035"/>
    </source>
</evidence>
<proteinExistence type="predicted"/>
<keyword evidence="3" id="KW-0175">Coiled coil</keyword>
<feature type="region of interest" description="Disordered" evidence="4">
    <location>
        <begin position="203"/>
        <end position="236"/>
    </location>
</feature>
<dbReference type="PANTHER" id="PTHR37888:SF4">
    <property type="entry name" value="OS07G0565300 PROTEIN"/>
    <property type="match status" value="1"/>
</dbReference>
<keyword evidence="7" id="KW-1185">Reference proteome</keyword>
<dbReference type="SUPFAM" id="SSF47370">
    <property type="entry name" value="Bromodomain"/>
    <property type="match status" value="1"/>
</dbReference>
<feature type="coiled-coil region" evidence="3">
    <location>
        <begin position="82"/>
        <end position="109"/>
    </location>
</feature>
<evidence type="ECO:0000313" key="7">
    <source>
        <dbReference type="Proteomes" id="UP001630127"/>
    </source>
</evidence>
<reference evidence="6 7" key="1">
    <citation type="submission" date="2024-11" db="EMBL/GenBank/DDBJ databases">
        <title>A near-complete genome assembly of Cinchona calisaya.</title>
        <authorList>
            <person name="Lian D.C."/>
            <person name="Zhao X.W."/>
            <person name="Wei L."/>
        </authorList>
    </citation>
    <scope>NUCLEOTIDE SEQUENCE [LARGE SCALE GENOMIC DNA]</scope>
    <source>
        <tissue evidence="6">Nenye</tissue>
    </source>
</reference>
<feature type="compositionally biased region" description="Basic residues" evidence="4">
    <location>
        <begin position="207"/>
        <end position="217"/>
    </location>
</feature>
<dbReference type="AlphaFoldDB" id="A0ABD2ZS04"/>
<feature type="region of interest" description="Disordered" evidence="4">
    <location>
        <begin position="456"/>
        <end position="479"/>
    </location>
</feature>
<name>A0ABD2ZS04_9GENT</name>
<evidence type="ECO:0000259" key="5">
    <source>
        <dbReference type="PROSITE" id="PS50014"/>
    </source>
</evidence>
<dbReference type="Pfam" id="PF00439">
    <property type="entry name" value="Bromodomain"/>
    <property type="match status" value="1"/>
</dbReference>
<dbReference type="SMART" id="SM00297">
    <property type="entry name" value="BROMO"/>
    <property type="match status" value="1"/>
</dbReference>
<dbReference type="PROSITE" id="PS50014">
    <property type="entry name" value="BROMODOMAIN_2"/>
    <property type="match status" value="1"/>
</dbReference>
<keyword evidence="1 2" id="KW-0103">Bromodomain</keyword>
<dbReference type="Proteomes" id="UP001630127">
    <property type="component" value="Unassembled WGS sequence"/>
</dbReference>
<comment type="caution">
    <text evidence="6">The sequence shown here is derived from an EMBL/GenBank/DDBJ whole genome shotgun (WGS) entry which is preliminary data.</text>
</comment>
<dbReference type="InterPro" id="IPR001487">
    <property type="entry name" value="Bromodomain"/>
</dbReference>
<gene>
    <name evidence="6" type="ORF">ACH5RR_015049</name>
</gene>
<evidence type="ECO:0000256" key="1">
    <source>
        <dbReference type="ARBA" id="ARBA00023117"/>
    </source>
</evidence>
<dbReference type="EMBL" id="JBJUIK010000007">
    <property type="protein sequence ID" value="KAL3522215.1"/>
    <property type="molecule type" value="Genomic_DNA"/>
</dbReference>
<feature type="compositionally biased region" description="Polar residues" evidence="4">
    <location>
        <begin position="148"/>
        <end position="158"/>
    </location>
</feature>
<protein>
    <recommendedName>
        <fullName evidence="5">Bromo domain-containing protein</fullName>
    </recommendedName>
</protein>
<feature type="compositionally biased region" description="Basic and acidic residues" evidence="4">
    <location>
        <begin position="469"/>
        <end position="479"/>
    </location>
</feature>
<evidence type="ECO:0000256" key="3">
    <source>
        <dbReference type="SAM" id="Coils"/>
    </source>
</evidence>
<feature type="region of interest" description="Disordered" evidence="4">
    <location>
        <begin position="109"/>
        <end position="158"/>
    </location>
</feature>
<dbReference type="InterPro" id="IPR036427">
    <property type="entry name" value="Bromodomain-like_sf"/>
</dbReference>
<evidence type="ECO:0000313" key="6">
    <source>
        <dbReference type="EMBL" id="KAL3522215.1"/>
    </source>
</evidence>